<accession>A0A9X1P5X2</accession>
<comment type="caution">
    <text evidence="2">The sequence shown here is derived from an EMBL/GenBank/DDBJ whole genome shotgun (WGS) entry which is preliminary data.</text>
</comment>
<dbReference type="RefSeq" id="WP_234611035.1">
    <property type="nucleotide sequence ID" value="NZ_CP098806.1"/>
</dbReference>
<keyword evidence="2" id="KW-0645">Protease</keyword>
<protein>
    <submittedName>
        <fullName evidence="2">Carboxypeptidase-like regulatory domain-containing protein</fullName>
    </submittedName>
</protein>
<dbReference type="AlphaFoldDB" id="A0A9X1P5X2"/>
<proteinExistence type="predicted"/>
<organism evidence="2 3">
    <name type="scientific">Dyadobacter fanqingshengii</name>
    <dbReference type="NCBI Taxonomy" id="2906443"/>
    <lineage>
        <taxon>Bacteria</taxon>
        <taxon>Pseudomonadati</taxon>
        <taxon>Bacteroidota</taxon>
        <taxon>Cytophagia</taxon>
        <taxon>Cytophagales</taxon>
        <taxon>Spirosomataceae</taxon>
        <taxon>Dyadobacter</taxon>
    </lineage>
</organism>
<dbReference type="Proteomes" id="UP001139700">
    <property type="component" value="Unassembled WGS sequence"/>
</dbReference>
<keyword evidence="2" id="KW-0121">Carboxypeptidase</keyword>
<evidence type="ECO:0000313" key="3">
    <source>
        <dbReference type="Proteomes" id="UP001139700"/>
    </source>
</evidence>
<name>A0A9X1P5X2_9BACT</name>
<keyword evidence="3" id="KW-1185">Reference proteome</keyword>
<evidence type="ECO:0000256" key="1">
    <source>
        <dbReference type="SAM" id="Phobius"/>
    </source>
</evidence>
<dbReference type="EMBL" id="JAJTTA010000001">
    <property type="protein sequence ID" value="MCF0038515.1"/>
    <property type="molecule type" value="Genomic_DNA"/>
</dbReference>
<dbReference type="SUPFAM" id="SSF49464">
    <property type="entry name" value="Carboxypeptidase regulatory domain-like"/>
    <property type="match status" value="1"/>
</dbReference>
<keyword evidence="1" id="KW-0472">Membrane</keyword>
<keyword evidence="1" id="KW-1133">Transmembrane helix</keyword>
<evidence type="ECO:0000313" key="2">
    <source>
        <dbReference type="EMBL" id="MCF0038515.1"/>
    </source>
</evidence>
<keyword evidence="1" id="KW-0812">Transmembrane</keyword>
<dbReference type="GO" id="GO:0004180">
    <property type="term" value="F:carboxypeptidase activity"/>
    <property type="evidence" value="ECO:0007669"/>
    <property type="project" value="UniProtKB-KW"/>
</dbReference>
<dbReference type="InterPro" id="IPR008969">
    <property type="entry name" value="CarboxyPept-like_regulatory"/>
</dbReference>
<gene>
    <name evidence="2" type="ORF">LXM24_00355</name>
</gene>
<keyword evidence="2" id="KW-0378">Hydrolase</keyword>
<reference evidence="2" key="1">
    <citation type="submission" date="2021-12" db="EMBL/GenBank/DDBJ databases">
        <title>Novel species in genus Dyadobacter.</title>
        <authorList>
            <person name="Ma C."/>
        </authorList>
    </citation>
    <scope>NUCLEOTIDE SEQUENCE</scope>
    <source>
        <strain evidence="2">CY399</strain>
    </source>
</reference>
<sequence length="143" mass="16418">MQSILTISVKVVFHVIAHFIMIIQLNSCFLKQDRTTTVYGTITDQNGEPVDSIMVIARGKRGFSFETLKQTYTNGEGCYEILIDPPKKFDFIDISVPFLLIENPKFFKYYTGKKTRKDDEKTSNCCIAPIGEKTKYDFQLIPK</sequence>
<feature type="transmembrane region" description="Helical" evidence="1">
    <location>
        <begin position="7"/>
        <end position="25"/>
    </location>
</feature>